<dbReference type="NCBIfam" id="TIGR00231">
    <property type="entry name" value="small_GTP"/>
    <property type="match status" value="1"/>
</dbReference>
<feature type="binding site" evidence="9">
    <location>
        <position position="129"/>
    </location>
    <ligand>
        <name>(6S)-5-formyl-5,6,7,8-tetrahydrofolate</name>
        <dbReference type="ChEBI" id="CHEBI:57457"/>
    </ligand>
</feature>
<keyword evidence="3 9" id="KW-0479">Metal-binding</keyword>
<comment type="subunit">
    <text evidence="9">Homodimer. Heterotetramer of two MnmE and two MnmG subunits.</text>
</comment>
<comment type="function">
    <text evidence="9">Exhibits a very high intrinsic GTPase hydrolysis rate. Involved in the addition of a carboxymethylaminomethyl (cmnm) group at the wobble position (U34) of certain tRNAs, forming tRNA-cmnm(5)s(2)U34.</text>
</comment>
<gene>
    <name evidence="9 12" type="primary">trmE</name>
    <name evidence="9" type="synonym">mnmE</name>
    <name evidence="12" type="ORF">COV74_07345</name>
</gene>
<evidence type="ECO:0000256" key="1">
    <source>
        <dbReference type="ARBA" id="ARBA00011043"/>
    </source>
</evidence>
<keyword evidence="7 9" id="KW-0630">Potassium</keyword>
<dbReference type="Proteomes" id="UP000230859">
    <property type="component" value="Unassembled WGS sequence"/>
</dbReference>
<dbReference type="InterPro" id="IPR004520">
    <property type="entry name" value="GTPase_MnmE"/>
</dbReference>
<comment type="subcellular location">
    <subcellularLocation>
        <location evidence="9">Cytoplasm</location>
    </subcellularLocation>
</comment>
<dbReference type="InterPro" id="IPR027417">
    <property type="entry name" value="P-loop_NTPase"/>
</dbReference>
<feature type="binding site" evidence="9">
    <location>
        <position position="235"/>
    </location>
    <ligand>
        <name>K(+)</name>
        <dbReference type="ChEBI" id="CHEBI:29103"/>
    </ligand>
</feature>
<dbReference type="Gene3D" id="3.40.50.300">
    <property type="entry name" value="P-loop containing nucleotide triphosphate hydrolases"/>
    <property type="match status" value="1"/>
</dbReference>
<keyword evidence="9" id="KW-0963">Cytoplasm</keyword>
<sequence length="480" mass="53155">MKPENEETIVAVATPVGEGGIGIVRLSGEKAIAIADQLFRAKKKNFQLKNAESHRFYFGTVIDCRQDAIDEVLAVVFASPHSYTKEDVVELHAHGGLVAVRQVMDHALHLGARMAEPGEFTKRAFLNGRIDLVQAEAVLDTIRAKSDLALKAAVSQLHGSVSKEVHQIKDELMKIYAHMEAYLDFPDEHLEIYSNGEFHNRFDSACQHVKKLLDSFSKGGALREGILTVIIGCPNVGKSSLLNAFLERERALVSDIPGTTRDTLEEMITLEGIAFRLVDTAGLYRSHDPLAKASMARTRQYLEEGDLFIYMVDGQKGIQADDLAILNDLKGKPFVILVNKIDQIEPLAAEVKAGKFSEARSVCSRLVSGFDQINQPGPCCFVSAKSRLGIEELEKVLIKSVWQGKMERESTLVTRLRHKRALEQALDSLVKSRAAFQNQASLELVTFDLKCALDALKEIVGEIYSEDLLDVIFSEFCIGK</sequence>
<dbReference type="InterPro" id="IPR005225">
    <property type="entry name" value="Small_GTP-bd"/>
</dbReference>
<evidence type="ECO:0000256" key="2">
    <source>
        <dbReference type="ARBA" id="ARBA00022694"/>
    </source>
</evidence>
<comment type="caution">
    <text evidence="9">Lacks conserved residue(s) required for the propagation of feature annotation.</text>
</comment>
<dbReference type="GO" id="GO:0005525">
    <property type="term" value="F:GTP binding"/>
    <property type="evidence" value="ECO:0007669"/>
    <property type="project" value="UniProtKB-UniRule"/>
</dbReference>
<dbReference type="PRINTS" id="PR00449">
    <property type="entry name" value="RASTRNSFRMNG"/>
</dbReference>
<keyword evidence="2 9" id="KW-0819">tRNA processing</keyword>
<keyword evidence="5 9" id="KW-0378">Hydrolase</keyword>
<dbReference type="AlphaFoldDB" id="A0A2H0LN14"/>
<protein>
    <recommendedName>
        <fullName evidence="9">tRNA modification GTPase MnmE</fullName>
        <ecNumber evidence="9">3.6.-.-</ecNumber>
    </recommendedName>
</protein>
<proteinExistence type="inferred from homology"/>
<feature type="binding site" evidence="9">
    <location>
        <position position="90"/>
    </location>
    <ligand>
        <name>(6S)-5-formyl-5,6,7,8-tetrahydrofolate</name>
        <dbReference type="ChEBI" id="CHEBI:57457"/>
    </ligand>
</feature>
<dbReference type="SUPFAM" id="SSF52540">
    <property type="entry name" value="P-loop containing nucleoside triphosphate hydrolases"/>
    <property type="match status" value="1"/>
</dbReference>
<feature type="domain" description="TrmE-type G" evidence="11">
    <location>
        <begin position="225"/>
        <end position="402"/>
    </location>
</feature>
<evidence type="ECO:0000256" key="5">
    <source>
        <dbReference type="ARBA" id="ARBA00022801"/>
    </source>
</evidence>
<comment type="caution">
    <text evidence="12">The sequence shown here is derived from an EMBL/GenBank/DDBJ whole genome shotgun (WGS) entry which is preliminary data.</text>
</comment>
<dbReference type="GO" id="GO:0005829">
    <property type="term" value="C:cytosol"/>
    <property type="evidence" value="ECO:0007669"/>
    <property type="project" value="TreeGrafter"/>
</dbReference>
<feature type="binding site" evidence="9">
    <location>
        <begin position="254"/>
        <end position="260"/>
    </location>
    <ligand>
        <name>GTP</name>
        <dbReference type="ChEBI" id="CHEBI:37565"/>
    </ligand>
</feature>
<dbReference type="Gene3D" id="3.30.1360.120">
    <property type="entry name" value="Probable tRNA modification gtpase trme, domain 1"/>
    <property type="match status" value="1"/>
</dbReference>
<evidence type="ECO:0000256" key="10">
    <source>
        <dbReference type="RuleBase" id="RU003313"/>
    </source>
</evidence>
<evidence type="ECO:0000313" key="12">
    <source>
        <dbReference type="EMBL" id="PIQ85823.1"/>
    </source>
</evidence>
<dbReference type="InterPro" id="IPR006073">
    <property type="entry name" value="GTP-bd"/>
</dbReference>
<dbReference type="InterPro" id="IPR031168">
    <property type="entry name" value="G_TrmE"/>
</dbReference>
<feature type="binding site" evidence="9">
    <location>
        <position position="256"/>
    </location>
    <ligand>
        <name>K(+)</name>
        <dbReference type="ChEBI" id="CHEBI:29103"/>
    </ligand>
</feature>
<comment type="cofactor">
    <cofactor evidence="9">
        <name>K(+)</name>
        <dbReference type="ChEBI" id="CHEBI:29103"/>
    </cofactor>
    <text evidence="9">Binds 1 potassium ion per subunit.</text>
</comment>
<dbReference type="GO" id="GO:0003924">
    <property type="term" value="F:GTPase activity"/>
    <property type="evidence" value="ECO:0007669"/>
    <property type="project" value="UniProtKB-UniRule"/>
</dbReference>
<reference evidence="12 13" key="1">
    <citation type="submission" date="2017-09" db="EMBL/GenBank/DDBJ databases">
        <title>Depth-based differentiation of microbial function through sediment-hosted aquifers and enrichment of novel symbionts in the deep terrestrial subsurface.</title>
        <authorList>
            <person name="Probst A.J."/>
            <person name="Ladd B."/>
            <person name="Jarett J.K."/>
            <person name="Geller-Mcgrath D.E."/>
            <person name="Sieber C.M."/>
            <person name="Emerson J.B."/>
            <person name="Anantharaman K."/>
            <person name="Thomas B.C."/>
            <person name="Malmstrom R."/>
            <person name="Stieglmeier M."/>
            <person name="Klingl A."/>
            <person name="Woyke T."/>
            <person name="Ryan C.M."/>
            <person name="Banfield J.F."/>
        </authorList>
    </citation>
    <scope>NUCLEOTIDE SEQUENCE [LARGE SCALE GENOMIC DNA]</scope>
    <source>
        <strain evidence="12">CG11_big_fil_rev_8_21_14_0_20_45_26</strain>
    </source>
</reference>
<feature type="binding site" evidence="9">
    <location>
        <begin position="235"/>
        <end position="240"/>
    </location>
    <ligand>
        <name>GTP</name>
        <dbReference type="ChEBI" id="CHEBI:37565"/>
    </ligand>
</feature>
<evidence type="ECO:0000256" key="7">
    <source>
        <dbReference type="ARBA" id="ARBA00022958"/>
    </source>
</evidence>
<feature type="binding site" evidence="9">
    <location>
        <position position="480"/>
    </location>
    <ligand>
        <name>(6S)-5-formyl-5,6,7,8-tetrahydrofolate</name>
        <dbReference type="ChEBI" id="CHEBI:57457"/>
    </ligand>
</feature>
<dbReference type="FunFam" id="3.30.1360.120:FF:000003">
    <property type="entry name" value="tRNA modification GTPase MnmE"/>
    <property type="match status" value="1"/>
</dbReference>
<evidence type="ECO:0000256" key="4">
    <source>
        <dbReference type="ARBA" id="ARBA00022741"/>
    </source>
</evidence>
<keyword evidence="8 9" id="KW-0342">GTP-binding</keyword>
<dbReference type="InterPro" id="IPR027368">
    <property type="entry name" value="MnmE_dom2"/>
</dbReference>
<comment type="similarity">
    <text evidence="1 9 10">Belongs to the TRAFAC class TrmE-Era-EngA-EngB-Septin-like GTPase superfamily. TrmE GTPase family.</text>
</comment>
<dbReference type="EMBL" id="PCVY01000060">
    <property type="protein sequence ID" value="PIQ85823.1"/>
    <property type="molecule type" value="Genomic_DNA"/>
</dbReference>
<accession>A0A2H0LN14</accession>
<dbReference type="PROSITE" id="PS51709">
    <property type="entry name" value="G_TRME"/>
    <property type="match status" value="1"/>
</dbReference>
<dbReference type="InterPro" id="IPR027266">
    <property type="entry name" value="TrmE/GcvT-like"/>
</dbReference>
<dbReference type="CDD" id="cd04164">
    <property type="entry name" value="trmE"/>
    <property type="match status" value="1"/>
</dbReference>
<dbReference type="GO" id="GO:0042802">
    <property type="term" value="F:identical protein binding"/>
    <property type="evidence" value="ECO:0007669"/>
    <property type="project" value="UniProtKB-ARBA"/>
</dbReference>
<feature type="binding site" evidence="9">
    <location>
        <begin position="279"/>
        <end position="282"/>
    </location>
    <ligand>
        <name>GTP</name>
        <dbReference type="ChEBI" id="CHEBI:37565"/>
    </ligand>
</feature>
<dbReference type="PANTHER" id="PTHR42714">
    <property type="entry name" value="TRNA MODIFICATION GTPASE GTPBP3"/>
    <property type="match status" value="1"/>
</dbReference>
<dbReference type="CDD" id="cd14858">
    <property type="entry name" value="TrmE_N"/>
    <property type="match status" value="1"/>
</dbReference>
<dbReference type="GO" id="GO:0046872">
    <property type="term" value="F:metal ion binding"/>
    <property type="evidence" value="ECO:0007669"/>
    <property type="project" value="UniProtKB-KW"/>
</dbReference>
<feature type="binding site" evidence="9">
    <location>
        <position position="25"/>
    </location>
    <ligand>
        <name>(6S)-5-formyl-5,6,7,8-tetrahydrofolate</name>
        <dbReference type="ChEBI" id="CHEBI:57457"/>
    </ligand>
</feature>
<keyword evidence="6 9" id="KW-0460">Magnesium</keyword>
<dbReference type="GO" id="GO:0002098">
    <property type="term" value="P:tRNA wobble uridine modification"/>
    <property type="evidence" value="ECO:0007669"/>
    <property type="project" value="TreeGrafter"/>
</dbReference>
<name>A0A2H0LN14_9BACT</name>
<dbReference type="InterPro" id="IPR025867">
    <property type="entry name" value="MnmE_helical"/>
</dbReference>
<dbReference type="InterPro" id="IPR018948">
    <property type="entry name" value="GTP-bd_TrmE_N"/>
</dbReference>
<dbReference type="SUPFAM" id="SSF116878">
    <property type="entry name" value="TrmE connector domain"/>
    <property type="match status" value="1"/>
</dbReference>
<evidence type="ECO:0000256" key="3">
    <source>
        <dbReference type="ARBA" id="ARBA00022723"/>
    </source>
</evidence>
<evidence type="ECO:0000259" key="11">
    <source>
        <dbReference type="PROSITE" id="PS51709"/>
    </source>
</evidence>
<feature type="binding site" evidence="9">
    <location>
        <position position="259"/>
    </location>
    <ligand>
        <name>K(+)</name>
        <dbReference type="ChEBI" id="CHEBI:29103"/>
    </ligand>
</feature>
<dbReference type="Pfam" id="PF01926">
    <property type="entry name" value="MMR_HSR1"/>
    <property type="match status" value="1"/>
</dbReference>
<organism evidence="12 13">
    <name type="scientific">Candidatus Abzuiibacterium crystallinum</name>
    <dbReference type="NCBI Taxonomy" id="1974748"/>
    <lineage>
        <taxon>Bacteria</taxon>
        <taxon>Pseudomonadati</taxon>
        <taxon>Candidatus Omnitrophota</taxon>
        <taxon>Candidatus Abzuiibacterium</taxon>
    </lineage>
</organism>
<feature type="binding site" evidence="9">
    <location>
        <position position="260"/>
    </location>
    <ligand>
        <name>Mg(2+)</name>
        <dbReference type="ChEBI" id="CHEBI:18420"/>
    </ligand>
</feature>
<dbReference type="NCBIfam" id="TIGR00450">
    <property type="entry name" value="mnmE_trmE_thdF"/>
    <property type="match status" value="1"/>
</dbReference>
<dbReference type="Pfam" id="PF12631">
    <property type="entry name" value="MnmE_helical"/>
    <property type="match status" value="1"/>
</dbReference>
<dbReference type="Pfam" id="PF10396">
    <property type="entry name" value="TrmE_N"/>
    <property type="match status" value="1"/>
</dbReference>
<dbReference type="HAMAP" id="MF_00379">
    <property type="entry name" value="GTPase_MnmE"/>
    <property type="match status" value="1"/>
</dbReference>
<feature type="binding site" evidence="9">
    <location>
        <position position="239"/>
    </location>
    <ligand>
        <name>Mg(2+)</name>
        <dbReference type="ChEBI" id="CHEBI:18420"/>
    </ligand>
</feature>
<evidence type="ECO:0000256" key="8">
    <source>
        <dbReference type="ARBA" id="ARBA00023134"/>
    </source>
</evidence>
<evidence type="ECO:0000313" key="13">
    <source>
        <dbReference type="Proteomes" id="UP000230859"/>
    </source>
</evidence>
<dbReference type="EC" id="3.6.-.-" evidence="9"/>
<evidence type="ECO:0000256" key="6">
    <source>
        <dbReference type="ARBA" id="ARBA00022842"/>
    </source>
</evidence>
<dbReference type="Gene3D" id="1.20.120.430">
    <property type="entry name" value="tRNA modification GTPase MnmE domain 2"/>
    <property type="match status" value="1"/>
</dbReference>
<dbReference type="PANTHER" id="PTHR42714:SF2">
    <property type="entry name" value="TRNA MODIFICATION GTPASE GTPBP3, MITOCHONDRIAL"/>
    <property type="match status" value="1"/>
</dbReference>
<keyword evidence="4 9" id="KW-0547">Nucleotide-binding</keyword>
<feature type="binding site" evidence="9">
    <location>
        <position position="254"/>
    </location>
    <ligand>
        <name>K(+)</name>
        <dbReference type="ChEBI" id="CHEBI:29103"/>
    </ligand>
</feature>
<evidence type="ECO:0000256" key="9">
    <source>
        <dbReference type="HAMAP-Rule" id="MF_00379"/>
    </source>
</evidence>
<dbReference type="GO" id="GO:0030488">
    <property type="term" value="P:tRNA methylation"/>
    <property type="evidence" value="ECO:0007669"/>
    <property type="project" value="TreeGrafter"/>
</dbReference>